<evidence type="ECO:0000313" key="3">
    <source>
        <dbReference type="Proteomes" id="UP001066276"/>
    </source>
</evidence>
<sequence>MPGTSRAFDSGVFQEAGGIHKQIYPLFVGGIIRGPKETPTGPQLRSHNSVSTEDSLSPPVQYGSDIRITREEIVTSPPMSHMETRTCQQQPERPQADSQLQVE</sequence>
<reference evidence="2" key="1">
    <citation type="journal article" date="2022" name="bioRxiv">
        <title>Sequencing and chromosome-scale assembly of the giantPleurodeles waltlgenome.</title>
        <authorList>
            <person name="Brown T."/>
            <person name="Elewa A."/>
            <person name="Iarovenko S."/>
            <person name="Subramanian E."/>
            <person name="Araus A.J."/>
            <person name="Petzold A."/>
            <person name="Susuki M."/>
            <person name="Suzuki K.-i.T."/>
            <person name="Hayashi T."/>
            <person name="Toyoda A."/>
            <person name="Oliveira C."/>
            <person name="Osipova E."/>
            <person name="Leigh N.D."/>
            <person name="Simon A."/>
            <person name="Yun M.H."/>
        </authorList>
    </citation>
    <scope>NUCLEOTIDE SEQUENCE</scope>
    <source>
        <strain evidence="2">20211129_DDA</strain>
        <tissue evidence="2">Liver</tissue>
    </source>
</reference>
<name>A0AAV7SID9_PLEWA</name>
<organism evidence="2 3">
    <name type="scientific">Pleurodeles waltl</name>
    <name type="common">Iberian ribbed newt</name>
    <dbReference type="NCBI Taxonomy" id="8319"/>
    <lineage>
        <taxon>Eukaryota</taxon>
        <taxon>Metazoa</taxon>
        <taxon>Chordata</taxon>
        <taxon>Craniata</taxon>
        <taxon>Vertebrata</taxon>
        <taxon>Euteleostomi</taxon>
        <taxon>Amphibia</taxon>
        <taxon>Batrachia</taxon>
        <taxon>Caudata</taxon>
        <taxon>Salamandroidea</taxon>
        <taxon>Salamandridae</taxon>
        <taxon>Pleurodelinae</taxon>
        <taxon>Pleurodeles</taxon>
    </lineage>
</organism>
<feature type="region of interest" description="Disordered" evidence="1">
    <location>
        <begin position="31"/>
        <end position="103"/>
    </location>
</feature>
<keyword evidence="3" id="KW-1185">Reference proteome</keyword>
<evidence type="ECO:0000313" key="2">
    <source>
        <dbReference type="EMBL" id="KAJ1163820.1"/>
    </source>
</evidence>
<feature type="compositionally biased region" description="Polar residues" evidence="1">
    <location>
        <begin position="40"/>
        <end position="55"/>
    </location>
</feature>
<protein>
    <submittedName>
        <fullName evidence="2">Uncharacterized protein</fullName>
    </submittedName>
</protein>
<dbReference type="AlphaFoldDB" id="A0AAV7SID9"/>
<dbReference type="EMBL" id="JANPWB010000008">
    <property type="protein sequence ID" value="KAJ1163820.1"/>
    <property type="molecule type" value="Genomic_DNA"/>
</dbReference>
<proteinExistence type="predicted"/>
<evidence type="ECO:0000256" key="1">
    <source>
        <dbReference type="SAM" id="MobiDB-lite"/>
    </source>
</evidence>
<feature type="compositionally biased region" description="Polar residues" evidence="1">
    <location>
        <begin position="85"/>
        <end position="103"/>
    </location>
</feature>
<gene>
    <name evidence="2" type="ORF">NDU88_004272</name>
</gene>
<comment type="caution">
    <text evidence="2">The sequence shown here is derived from an EMBL/GenBank/DDBJ whole genome shotgun (WGS) entry which is preliminary data.</text>
</comment>
<accession>A0AAV7SID9</accession>
<dbReference type="Proteomes" id="UP001066276">
    <property type="component" value="Chromosome 4_2"/>
</dbReference>